<accession>A0A0Q3R5F9</accession>
<evidence type="ECO:0000313" key="2">
    <source>
        <dbReference type="Proteomes" id="UP000051836"/>
    </source>
</evidence>
<gene>
    <name evidence="1" type="ORF">AAES_90996</name>
</gene>
<organism evidence="1 2">
    <name type="scientific">Amazona aestiva</name>
    <name type="common">Blue-fronted Amazon parrot</name>
    <dbReference type="NCBI Taxonomy" id="12930"/>
    <lineage>
        <taxon>Eukaryota</taxon>
        <taxon>Metazoa</taxon>
        <taxon>Chordata</taxon>
        <taxon>Craniata</taxon>
        <taxon>Vertebrata</taxon>
        <taxon>Euteleostomi</taxon>
        <taxon>Archelosauria</taxon>
        <taxon>Archosauria</taxon>
        <taxon>Dinosauria</taxon>
        <taxon>Saurischia</taxon>
        <taxon>Theropoda</taxon>
        <taxon>Coelurosauria</taxon>
        <taxon>Aves</taxon>
        <taxon>Neognathae</taxon>
        <taxon>Neoaves</taxon>
        <taxon>Telluraves</taxon>
        <taxon>Australaves</taxon>
        <taxon>Psittaciformes</taxon>
        <taxon>Psittacidae</taxon>
        <taxon>Amazona</taxon>
    </lineage>
</organism>
<reference evidence="1 2" key="1">
    <citation type="submission" date="2015-10" db="EMBL/GenBank/DDBJ databases">
        <authorList>
            <person name="Gilbert D.G."/>
        </authorList>
    </citation>
    <scope>NUCLEOTIDE SEQUENCE [LARGE SCALE GENOMIC DNA]</scope>
    <source>
        <strain evidence="1">FVVF132</strain>
    </source>
</reference>
<protein>
    <submittedName>
        <fullName evidence="1">Uncharacterized protein</fullName>
    </submittedName>
</protein>
<comment type="caution">
    <text evidence="1">The sequence shown here is derived from an EMBL/GenBank/DDBJ whole genome shotgun (WGS) entry which is preliminary data.</text>
</comment>
<dbReference type="Proteomes" id="UP000051836">
    <property type="component" value="Unassembled WGS sequence"/>
</dbReference>
<evidence type="ECO:0000313" key="1">
    <source>
        <dbReference type="EMBL" id="KQK80649.1"/>
    </source>
</evidence>
<proteinExistence type="predicted"/>
<dbReference type="EMBL" id="LMAW01002515">
    <property type="protein sequence ID" value="KQK80649.1"/>
    <property type="molecule type" value="Genomic_DNA"/>
</dbReference>
<name>A0A0Q3R5F9_AMAAE</name>
<sequence>MTGLQPGAPLIQTTDAMSVVRKATMLMIVTAIVAEGGAGPGRDRVHGPEDEGILAHAVGVVVGGLGPDHAQGPGLLYGLEAGLGPMVDLNLAYLLKVTHHQEALEGVEVMKEWI</sequence>
<keyword evidence="2" id="KW-1185">Reference proteome</keyword>
<dbReference type="AlphaFoldDB" id="A0A0Q3R5F9"/>